<evidence type="ECO:0000313" key="6">
    <source>
        <dbReference type="Proteomes" id="UP001162811"/>
    </source>
</evidence>
<dbReference type="EMBL" id="JAMXHT010000005">
    <property type="protein sequence ID" value="MCO5399475.1"/>
    <property type="molecule type" value="Genomic_DNA"/>
</dbReference>
<keyword evidence="3" id="KW-0804">Transcription</keyword>
<comment type="caution">
    <text evidence="5">The sequence shown here is derived from an EMBL/GenBank/DDBJ whole genome shotgun (WGS) entry which is preliminary data.</text>
</comment>
<dbReference type="Pfam" id="PF12802">
    <property type="entry name" value="MarR_2"/>
    <property type="match status" value="1"/>
</dbReference>
<dbReference type="InterPro" id="IPR036390">
    <property type="entry name" value="WH_DNA-bd_sf"/>
</dbReference>
<keyword evidence="6" id="KW-1185">Reference proteome</keyword>
<protein>
    <submittedName>
        <fullName evidence="5">MarR family winged helix-turn-helix transcriptional regulator</fullName>
    </submittedName>
</protein>
<keyword evidence="2" id="KW-0238">DNA-binding</keyword>
<dbReference type="PANTHER" id="PTHR42756:SF1">
    <property type="entry name" value="TRANSCRIPTIONAL REPRESSOR OF EMRAB OPERON"/>
    <property type="match status" value="1"/>
</dbReference>
<evidence type="ECO:0000256" key="3">
    <source>
        <dbReference type="ARBA" id="ARBA00023163"/>
    </source>
</evidence>
<dbReference type="SUPFAM" id="SSF46785">
    <property type="entry name" value="Winged helix' DNA-binding domain"/>
    <property type="match status" value="1"/>
</dbReference>
<evidence type="ECO:0000256" key="2">
    <source>
        <dbReference type="ARBA" id="ARBA00023125"/>
    </source>
</evidence>
<dbReference type="SMART" id="SM00347">
    <property type="entry name" value="HTH_MARR"/>
    <property type="match status" value="1"/>
</dbReference>
<dbReference type="InterPro" id="IPR036388">
    <property type="entry name" value="WH-like_DNA-bd_sf"/>
</dbReference>
<feature type="domain" description="HTH marR-type" evidence="4">
    <location>
        <begin position="27"/>
        <end position="161"/>
    </location>
</feature>
<evidence type="ECO:0000259" key="4">
    <source>
        <dbReference type="PROSITE" id="PS50995"/>
    </source>
</evidence>
<evidence type="ECO:0000256" key="1">
    <source>
        <dbReference type="ARBA" id="ARBA00023015"/>
    </source>
</evidence>
<organism evidence="5 6">
    <name type="scientific">Ralstonia soli</name>
    <dbReference type="NCBI Taxonomy" id="2953896"/>
    <lineage>
        <taxon>Bacteria</taxon>
        <taxon>Pseudomonadati</taxon>
        <taxon>Pseudomonadota</taxon>
        <taxon>Betaproteobacteria</taxon>
        <taxon>Burkholderiales</taxon>
        <taxon>Burkholderiaceae</taxon>
        <taxon>Ralstonia</taxon>
    </lineage>
</organism>
<dbReference type="PANTHER" id="PTHR42756">
    <property type="entry name" value="TRANSCRIPTIONAL REGULATOR, MARR"/>
    <property type="match status" value="1"/>
</dbReference>
<name>A0ABT1AM14_9RALS</name>
<accession>A0ABT1AM14</accession>
<evidence type="ECO:0000313" key="5">
    <source>
        <dbReference type="EMBL" id="MCO5399475.1"/>
    </source>
</evidence>
<reference evidence="5" key="1">
    <citation type="submission" date="2022-06" db="EMBL/GenBank/DDBJ databases">
        <authorList>
            <person name="Lu C.-H."/>
        </authorList>
    </citation>
    <scope>NUCLEOTIDE SEQUENCE</scope>
    <source>
        <strain evidence="5">21MJYT02-11</strain>
    </source>
</reference>
<reference evidence="5" key="2">
    <citation type="journal article" date="2023" name="Front. Microbiol.">
        <title>Ralstonia chuxiongensis sp. nov., Ralstonia mojiangensis sp. nov., and Ralstonia soli sp. nov., isolated from tobacco fields, are three novel species in the family Burkholderiaceae.</title>
        <authorList>
            <person name="Lu C.H."/>
            <person name="Zhang Y.Y."/>
            <person name="Jiang N."/>
            <person name="Chen W."/>
            <person name="Shao X."/>
            <person name="Zhao Z.M."/>
            <person name="Lu W.L."/>
            <person name="Hu X."/>
            <person name="Xi Y.X."/>
            <person name="Zou S.Y."/>
            <person name="Wei Q.J."/>
            <person name="Lin Z.L."/>
            <person name="Gong L."/>
            <person name="Gai X.T."/>
            <person name="Zhang L.Q."/>
            <person name="Li J.Y."/>
            <person name="Jin Y."/>
            <person name="Xia Z.Y."/>
        </authorList>
    </citation>
    <scope>NUCLEOTIDE SEQUENCE</scope>
    <source>
        <strain evidence="5">21MJYT02-11</strain>
    </source>
</reference>
<dbReference type="InterPro" id="IPR000835">
    <property type="entry name" value="HTH_MarR-typ"/>
</dbReference>
<gene>
    <name evidence="5" type="ORF">NG900_14855</name>
</gene>
<dbReference type="PROSITE" id="PS50995">
    <property type="entry name" value="HTH_MARR_2"/>
    <property type="match status" value="1"/>
</dbReference>
<proteinExistence type="predicted"/>
<dbReference type="Proteomes" id="UP001162811">
    <property type="component" value="Unassembled WGS sequence"/>
</dbReference>
<dbReference type="Gene3D" id="1.10.10.10">
    <property type="entry name" value="Winged helix-like DNA-binding domain superfamily/Winged helix DNA-binding domain"/>
    <property type="match status" value="1"/>
</dbReference>
<keyword evidence="1" id="KW-0805">Transcription regulation</keyword>
<sequence length="186" mass="20487">MATSTENKTLTVTHAACLVDGSDREFRHLVNGLLPFAARLLSVRDGFGNLVGLTGVQYSLIRSIAHLSKQDEVTVNQLADHLHLSGPFITIETNKLKKLGLIDKKANPEDKRKMRLTVTAAGTRLLNELLPVQQRINDVLFEGITRTEFKVLCSVVDRLVANGDRAALDLGHLLARRQADKPTSAR</sequence>
<dbReference type="RefSeq" id="WP_252681684.1">
    <property type="nucleotide sequence ID" value="NZ_JAMXHT010000005.1"/>
</dbReference>